<keyword evidence="3" id="KW-1185">Reference proteome</keyword>
<dbReference type="KEGG" id="amuc:Pan181_22060"/>
<dbReference type="InterPro" id="IPR011446">
    <property type="entry name" value="BBP7"/>
</dbReference>
<feature type="chain" id="PRO_5022001564" description="Legionella pneumophila major outer membrane protein" evidence="1">
    <location>
        <begin position="27"/>
        <end position="416"/>
    </location>
</feature>
<evidence type="ECO:0000313" key="3">
    <source>
        <dbReference type="Proteomes" id="UP000315750"/>
    </source>
</evidence>
<dbReference type="Proteomes" id="UP000315750">
    <property type="component" value="Chromosome"/>
</dbReference>
<reference evidence="2 3" key="1">
    <citation type="submission" date="2019-02" db="EMBL/GenBank/DDBJ databases">
        <title>Deep-cultivation of Planctomycetes and their phenomic and genomic characterization uncovers novel biology.</title>
        <authorList>
            <person name="Wiegand S."/>
            <person name="Jogler M."/>
            <person name="Boedeker C."/>
            <person name="Pinto D."/>
            <person name="Vollmers J."/>
            <person name="Rivas-Marin E."/>
            <person name="Kohn T."/>
            <person name="Peeters S.H."/>
            <person name="Heuer A."/>
            <person name="Rast P."/>
            <person name="Oberbeckmann S."/>
            <person name="Bunk B."/>
            <person name="Jeske O."/>
            <person name="Meyerdierks A."/>
            <person name="Storesund J.E."/>
            <person name="Kallscheuer N."/>
            <person name="Luecker S."/>
            <person name="Lage O.M."/>
            <person name="Pohl T."/>
            <person name="Merkel B.J."/>
            <person name="Hornburger P."/>
            <person name="Mueller R.-W."/>
            <person name="Bruemmer F."/>
            <person name="Labrenz M."/>
            <person name="Spormann A.M."/>
            <person name="Op den Camp H."/>
            <person name="Overmann J."/>
            <person name="Amann R."/>
            <person name="Jetten M.S.M."/>
            <person name="Mascher T."/>
            <person name="Medema M.H."/>
            <person name="Devos D.P."/>
            <person name="Kaster A.-K."/>
            <person name="Ovreas L."/>
            <person name="Rohde M."/>
            <person name="Galperin M.Y."/>
            <person name="Jogler C."/>
        </authorList>
    </citation>
    <scope>NUCLEOTIDE SEQUENCE [LARGE SCALE GENOMIC DNA]</scope>
    <source>
        <strain evidence="2 3">Pan181</strain>
    </source>
</reference>
<dbReference type="RefSeq" id="WP_145246775.1">
    <property type="nucleotide sequence ID" value="NZ_CP036278.1"/>
</dbReference>
<dbReference type="Pfam" id="PF07585">
    <property type="entry name" value="BBP7"/>
    <property type="match status" value="1"/>
</dbReference>
<gene>
    <name evidence="2" type="ORF">Pan181_22060</name>
</gene>
<evidence type="ECO:0000313" key="2">
    <source>
        <dbReference type="EMBL" id="QDU56004.1"/>
    </source>
</evidence>
<protein>
    <recommendedName>
        <fullName evidence="4">Legionella pneumophila major outer membrane protein</fullName>
    </recommendedName>
</protein>
<sequence precursor="true">MRCRSYTVRFAVACILHTVLVQTAQAQTTQLGTMEGAGSDIVYSEPVTPKGSGSSAYPNGDFYRQLGAASGQGGSCGTSGCGEWGCGGSPYRTGPGCGDDWKVGPRWRIQADGIFLFRDEVDLDPLATQLGTTLDALDQYENFDHSAGARLVGTAYYPQCKNYELVLGYIGVDDYNASLIMPVTNVPAVVGPPASVALDERRSLNYSSSLHALELNFQALNTSYWKPYAGVRYFSLDEVVRDETHQYPSVPLAIGDASITSDALNLHKVENNLIGFQMGVRRDLWNISQKVYFQGFANSGIYCNMINRSHLNQITTTTTEVLDDDPATTDTDETGTINSNTYTTGNRVKTERTELSFAGEASVALIWKINSCFALRTGYEVMYITDVELANDAYLGLNDTHDMLYHGGFAGFEYRR</sequence>
<keyword evidence="1" id="KW-0732">Signal</keyword>
<name>A0A518AMP4_9BACT</name>
<evidence type="ECO:0000256" key="1">
    <source>
        <dbReference type="SAM" id="SignalP"/>
    </source>
</evidence>
<feature type="signal peptide" evidence="1">
    <location>
        <begin position="1"/>
        <end position="26"/>
    </location>
</feature>
<organism evidence="2 3">
    <name type="scientific">Aeoliella mucimassa</name>
    <dbReference type="NCBI Taxonomy" id="2527972"/>
    <lineage>
        <taxon>Bacteria</taxon>
        <taxon>Pseudomonadati</taxon>
        <taxon>Planctomycetota</taxon>
        <taxon>Planctomycetia</taxon>
        <taxon>Pirellulales</taxon>
        <taxon>Lacipirellulaceae</taxon>
        <taxon>Aeoliella</taxon>
    </lineage>
</organism>
<proteinExistence type="predicted"/>
<dbReference type="AlphaFoldDB" id="A0A518AMP4"/>
<evidence type="ECO:0008006" key="4">
    <source>
        <dbReference type="Google" id="ProtNLM"/>
    </source>
</evidence>
<accession>A0A518AMP4</accession>
<dbReference type="EMBL" id="CP036278">
    <property type="protein sequence ID" value="QDU56004.1"/>
    <property type="molecule type" value="Genomic_DNA"/>
</dbReference>
<dbReference type="OrthoDB" id="244472at2"/>